<evidence type="ECO:0000313" key="2">
    <source>
        <dbReference type="Proteomes" id="UP001187734"/>
    </source>
</evidence>
<proteinExistence type="predicted"/>
<accession>A0AAE8SQG1</accession>
<dbReference type="EMBL" id="ONZP01001218">
    <property type="protein sequence ID" value="SPJ93329.1"/>
    <property type="molecule type" value="Genomic_DNA"/>
</dbReference>
<protein>
    <submittedName>
        <fullName evidence="1">Uncharacterized protein</fullName>
    </submittedName>
</protein>
<name>A0AAE8SQG1_9HYPO</name>
<dbReference type="Proteomes" id="UP001187734">
    <property type="component" value="Unassembled WGS sequence"/>
</dbReference>
<organism evidence="1 2">
    <name type="scientific">Fusarium torulosum</name>
    <dbReference type="NCBI Taxonomy" id="33205"/>
    <lineage>
        <taxon>Eukaryota</taxon>
        <taxon>Fungi</taxon>
        <taxon>Dikarya</taxon>
        <taxon>Ascomycota</taxon>
        <taxon>Pezizomycotina</taxon>
        <taxon>Sordariomycetes</taxon>
        <taxon>Hypocreomycetidae</taxon>
        <taxon>Hypocreales</taxon>
        <taxon>Nectriaceae</taxon>
        <taxon>Fusarium</taxon>
    </lineage>
</organism>
<gene>
    <name evidence="1" type="ORF">FTOL_13935</name>
</gene>
<comment type="caution">
    <text evidence="1">The sequence shown here is derived from an EMBL/GenBank/DDBJ whole genome shotgun (WGS) entry which is preliminary data.</text>
</comment>
<keyword evidence="2" id="KW-1185">Reference proteome</keyword>
<evidence type="ECO:0000313" key="1">
    <source>
        <dbReference type="EMBL" id="SPJ93329.1"/>
    </source>
</evidence>
<sequence length="9" mass="1051">MSRKDAGWT</sequence>
<reference evidence="1" key="1">
    <citation type="submission" date="2018-03" db="EMBL/GenBank/DDBJ databases">
        <authorList>
            <person name="Guldener U."/>
        </authorList>
    </citation>
    <scope>NUCLEOTIDE SEQUENCE</scope>
</reference>